<name>A0A0H5QS30_9EUKA</name>
<feature type="region of interest" description="Disordered" evidence="1">
    <location>
        <begin position="64"/>
        <end position="89"/>
    </location>
</feature>
<dbReference type="EMBL" id="HACM01004381">
    <property type="protein sequence ID" value="CRZ04823.1"/>
    <property type="molecule type" value="Transcribed_RNA"/>
</dbReference>
<protein>
    <submittedName>
        <fullName evidence="2">Uncharacterized protein</fullName>
    </submittedName>
</protein>
<dbReference type="AlphaFoldDB" id="A0A0H5QS30"/>
<accession>A0A0H5QS30</accession>
<reference evidence="2" key="1">
    <citation type="submission" date="2015-04" db="EMBL/GenBank/DDBJ databases">
        <title>The genome sequence of the plant pathogenic Rhizarian Plasmodiophora brassicae reveals insights in its biotrophic life cycle and the origin of chitin synthesis.</title>
        <authorList>
            <person name="Schwelm A."/>
            <person name="Fogelqvist J."/>
            <person name="Knaust A."/>
            <person name="Julke S."/>
            <person name="Lilja T."/>
            <person name="Dhandapani V."/>
            <person name="Bonilla-Rosso G."/>
            <person name="Karlsson M."/>
            <person name="Shevchenko A."/>
            <person name="Choi S.R."/>
            <person name="Kim H.G."/>
            <person name="Park J.Y."/>
            <person name="Lim Y.P."/>
            <person name="Ludwig-Muller J."/>
            <person name="Dixelius C."/>
        </authorList>
    </citation>
    <scope>NUCLEOTIDE SEQUENCE</scope>
    <source>
        <tissue evidence="2">Potato root galls</tissue>
    </source>
</reference>
<evidence type="ECO:0000256" key="1">
    <source>
        <dbReference type="SAM" id="MobiDB-lite"/>
    </source>
</evidence>
<evidence type="ECO:0000313" key="2">
    <source>
        <dbReference type="EMBL" id="CRZ04823.1"/>
    </source>
</evidence>
<organism evidence="2">
    <name type="scientific">Spongospora subterranea</name>
    <dbReference type="NCBI Taxonomy" id="70186"/>
    <lineage>
        <taxon>Eukaryota</taxon>
        <taxon>Sar</taxon>
        <taxon>Rhizaria</taxon>
        <taxon>Endomyxa</taxon>
        <taxon>Phytomyxea</taxon>
        <taxon>Plasmodiophorida</taxon>
        <taxon>Plasmodiophoridae</taxon>
        <taxon>Spongospora</taxon>
    </lineage>
</organism>
<sequence length="102" mass="11311">MNRNGVPIIFDSSGNDIATLKNASLIISTTSLFNCRSWVMVISDRELSTTNQRHRALWQQSLEQRLPSDSHPDKSNPGCSPKGNIEKTRSAIDAIIKSGTRQ</sequence>
<proteinExistence type="predicted"/>